<sequence length="29" mass="3258">DLVGKGSLPSASIRRITWSPFMKRVAWVV</sequence>
<reference evidence="1" key="1">
    <citation type="journal article" date="2014" name="Front. Microbiol.">
        <title>High frequency of phylogenetically diverse reductive dehalogenase-homologous genes in deep subseafloor sedimentary metagenomes.</title>
        <authorList>
            <person name="Kawai M."/>
            <person name="Futagami T."/>
            <person name="Toyoda A."/>
            <person name="Takaki Y."/>
            <person name="Nishi S."/>
            <person name="Hori S."/>
            <person name="Arai W."/>
            <person name="Tsubouchi T."/>
            <person name="Morono Y."/>
            <person name="Uchiyama I."/>
            <person name="Ito T."/>
            <person name="Fujiyama A."/>
            <person name="Inagaki F."/>
            <person name="Takami H."/>
        </authorList>
    </citation>
    <scope>NUCLEOTIDE SEQUENCE</scope>
    <source>
        <strain evidence="1">Expedition CK06-06</strain>
    </source>
</reference>
<proteinExistence type="predicted"/>
<name>X0TJG0_9ZZZZ</name>
<accession>X0TJG0</accession>
<comment type="caution">
    <text evidence="1">The sequence shown here is derived from an EMBL/GenBank/DDBJ whole genome shotgun (WGS) entry which is preliminary data.</text>
</comment>
<organism evidence="1">
    <name type="scientific">marine sediment metagenome</name>
    <dbReference type="NCBI Taxonomy" id="412755"/>
    <lineage>
        <taxon>unclassified sequences</taxon>
        <taxon>metagenomes</taxon>
        <taxon>ecological metagenomes</taxon>
    </lineage>
</organism>
<dbReference type="EMBL" id="BARS01013928">
    <property type="protein sequence ID" value="GAF88292.1"/>
    <property type="molecule type" value="Genomic_DNA"/>
</dbReference>
<feature type="non-terminal residue" evidence="1">
    <location>
        <position position="1"/>
    </location>
</feature>
<gene>
    <name evidence="1" type="ORF">S01H1_23850</name>
</gene>
<protein>
    <submittedName>
        <fullName evidence="1">Uncharacterized protein</fullName>
    </submittedName>
</protein>
<evidence type="ECO:0000313" key="1">
    <source>
        <dbReference type="EMBL" id="GAF88292.1"/>
    </source>
</evidence>
<dbReference type="AlphaFoldDB" id="X0TJG0"/>